<dbReference type="InterPro" id="IPR043504">
    <property type="entry name" value="Peptidase_S1_PA_chymotrypsin"/>
</dbReference>
<keyword evidence="3" id="KW-1185">Reference proteome</keyword>
<gene>
    <name evidence="2" type="ORF">chiPu_0025731</name>
</gene>
<dbReference type="EMBL" id="BEZZ01064375">
    <property type="protein sequence ID" value="GCC41767.1"/>
    <property type="molecule type" value="Genomic_DNA"/>
</dbReference>
<reference evidence="2 3" key="1">
    <citation type="journal article" date="2018" name="Nat. Ecol. Evol.">
        <title>Shark genomes provide insights into elasmobranch evolution and the origin of vertebrates.</title>
        <authorList>
            <person name="Hara Y"/>
            <person name="Yamaguchi K"/>
            <person name="Onimaru K"/>
            <person name="Kadota M"/>
            <person name="Koyanagi M"/>
            <person name="Keeley SD"/>
            <person name="Tatsumi K"/>
            <person name="Tanaka K"/>
            <person name="Motone F"/>
            <person name="Kageyama Y"/>
            <person name="Nozu R"/>
            <person name="Adachi N"/>
            <person name="Nishimura O"/>
            <person name="Nakagawa R"/>
            <person name="Tanegashima C"/>
            <person name="Kiyatake I"/>
            <person name="Matsumoto R"/>
            <person name="Murakumo K"/>
            <person name="Nishida K"/>
            <person name="Terakita A"/>
            <person name="Kuratani S"/>
            <person name="Sato K"/>
            <person name="Hyodo S Kuraku.S."/>
        </authorList>
    </citation>
    <scope>NUCLEOTIDE SEQUENCE [LARGE SCALE GENOMIC DNA]</scope>
</reference>
<feature type="domain" description="Peptidase S1" evidence="1">
    <location>
        <begin position="34"/>
        <end position="86"/>
    </location>
</feature>
<comment type="caution">
    <text evidence="2">The sequence shown here is derived from an EMBL/GenBank/DDBJ whole genome shotgun (WGS) entry which is preliminary data.</text>
</comment>
<evidence type="ECO:0000259" key="1">
    <source>
        <dbReference type="Pfam" id="PF00089"/>
    </source>
</evidence>
<dbReference type="InterPro" id="IPR001254">
    <property type="entry name" value="Trypsin_dom"/>
</dbReference>
<protein>
    <recommendedName>
        <fullName evidence="1">Peptidase S1 domain-containing protein</fullName>
    </recommendedName>
</protein>
<dbReference type="GO" id="GO:0006508">
    <property type="term" value="P:proteolysis"/>
    <property type="evidence" value="ECO:0007669"/>
    <property type="project" value="InterPro"/>
</dbReference>
<evidence type="ECO:0000313" key="2">
    <source>
        <dbReference type="EMBL" id="GCC41767.1"/>
    </source>
</evidence>
<accession>A0A401TGJ5</accession>
<sequence length="86" mass="9682">MSSGQPLTIIWDRYSQDWDRILTGSGGADWREITGYVTGWGKTKRGGRANLLQYGQISIKQRDKCQRDHLDQTVFCAKGDGVDSCQ</sequence>
<proteinExistence type="predicted"/>
<dbReference type="SUPFAM" id="SSF50494">
    <property type="entry name" value="Trypsin-like serine proteases"/>
    <property type="match status" value="1"/>
</dbReference>
<dbReference type="Proteomes" id="UP000287033">
    <property type="component" value="Unassembled WGS sequence"/>
</dbReference>
<dbReference type="Gene3D" id="2.40.10.10">
    <property type="entry name" value="Trypsin-like serine proteases"/>
    <property type="match status" value="1"/>
</dbReference>
<evidence type="ECO:0000313" key="3">
    <source>
        <dbReference type="Proteomes" id="UP000287033"/>
    </source>
</evidence>
<dbReference type="InterPro" id="IPR009003">
    <property type="entry name" value="Peptidase_S1_PA"/>
</dbReference>
<name>A0A401TGJ5_CHIPU</name>
<organism evidence="2 3">
    <name type="scientific">Chiloscyllium punctatum</name>
    <name type="common">Brownbanded bambooshark</name>
    <name type="synonym">Hemiscyllium punctatum</name>
    <dbReference type="NCBI Taxonomy" id="137246"/>
    <lineage>
        <taxon>Eukaryota</taxon>
        <taxon>Metazoa</taxon>
        <taxon>Chordata</taxon>
        <taxon>Craniata</taxon>
        <taxon>Vertebrata</taxon>
        <taxon>Chondrichthyes</taxon>
        <taxon>Elasmobranchii</taxon>
        <taxon>Galeomorphii</taxon>
        <taxon>Galeoidea</taxon>
        <taxon>Orectolobiformes</taxon>
        <taxon>Hemiscylliidae</taxon>
        <taxon>Chiloscyllium</taxon>
    </lineage>
</organism>
<dbReference type="GO" id="GO:0004252">
    <property type="term" value="F:serine-type endopeptidase activity"/>
    <property type="evidence" value="ECO:0007669"/>
    <property type="project" value="InterPro"/>
</dbReference>
<feature type="non-terminal residue" evidence="2">
    <location>
        <position position="86"/>
    </location>
</feature>
<dbReference type="AlphaFoldDB" id="A0A401TGJ5"/>
<dbReference type="Pfam" id="PF00089">
    <property type="entry name" value="Trypsin"/>
    <property type="match status" value="1"/>
</dbReference>